<dbReference type="GO" id="GO:0005737">
    <property type="term" value="C:cytoplasm"/>
    <property type="evidence" value="ECO:0007669"/>
    <property type="project" value="TreeGrafter"/>
</dbReference>
<comment type="caution">
    <text evidence="9">The sequence shown here is derived from an EMBL/GenBank/DDBJ whole genome shotgun (WGS) entry which is preliminary data.</text>
</comment>
<evidence type="ECO:0000256" key="7">
    <source>
        <dbReference type="RuleBase" id="RU003345"/>
    </source>
</evidence>
<evidence type="ECO:0000256" key="2">
    <source>
        <dbReference type="ARBA" id="ARBA00023002"/>
    </source>
</evidence>
<evidence type="ECO:0000256" key="6">
    <source>
        <dbReference type="PROSITE-ProRule" id="PRU10007"/>
    </source>
</evidence>
<evidence type="ECO:0000256" key="5">
    <source>
        <dbReference type="PIRSR" id="PIRSR036492-1"/>
    </source>
</evidence>
<reference evidence="9" key="1">
    <citation type="submission" date="2018-12" db="EMBL/GenBank/DDBJ databases">
        <authorList>
            <person name="Will S."/>
            <person name="Neumann-Schaal M."/>
            <person name="Henke P."/>
        </authorList>
    </citation>
    <scope>NUCLEOTIDE SEQUENCE</scope>
    <source>
        <strain evidence="9">PCC 7102</strain>
    </source>
</reference>
<protein>
    <recommendedName>
        <fullName evidence="4">Aldehyde dehydrogenase</fullName>
    </recommendedName>
</protein>
<evidence type="ECO:0000259" key="8">
    <source>
        <dbReference type="Pfam" id="PF00171"/>
    </source>
</evidence>
<keyword evidence="2 4" id="KW-0560">Oxidoreductase</keyword>
<dbReference type="AlphaFoldDB" id="A0A433UKQ3"/>
<dbReference type="InterPro" id="IPR016160">
    <property type="entry name" value="Ald_DH_CS_CYS"/>
</dbReference>
<proteinExistence type="inferred from homology"/>
<dbReference type="FunFam" id="3.40.605.10:FF:000004">
    <property type="entry name" value="Aldehyde dehydrogenase"/>
    <property type="match status" value="1"/>
</dbReference>
<dbReference type="OrthoDB" id="9762913at2"/>
<dbReference type="Gene3D" id="3.40.605.10">
    <property type="entry name" value="Aldehyde Dehydrogenase, Chain A, domain 1"/>
    <property type="match status" value="1"/>
</dbReference>
<evidence type="ECO:0000256" key="3">
    <source>
        <dbReference type="ARBA" id="ARBA00023027"/>
    </source>
</evidence>
<accession>A0A433UKQ3</accession>
<evidence type="ECO:0000256" key="4">
    <source>
        <dbReference type="PIRNR" id="PIRNR036492"/>
    </source>
</evidence>
<dbReference type="Gene3D" id="3.40.309.10">
    <property type="entry name" value="Aldehyde Dehydrogenase, Chain A, domain 2"/>
    <property type="match status" value="1"/>
</dbReference>
<dbReference type="Proteomes" id="UP000271624">
    <property type="component" value="Unassembled WGS sequence"/>
</dbReference>
<dbReference type="InterPro" id="IPR016161">
    <property type="entry name" value="Ald_DH/histidinol_DH"/>
</dbReference>
<organism evidence="9 10">
    <name type="scientific">Dulcicalothrix desertica PCC 7102</name>
    <dbReference type="NCBI Taxonomy" id="232991"/>
    <lineage>
        <taxon>Bacteria</taxon>
        <taxon>Bacillati</taxon>
        <taxon>Cyanobacteriota</taxon>
        <taxon>Cyanophyceae</taxon>
        <taxon>Nostocales</taxon>
        <taxon>Calotrichaceae</taxon>
        <taxon>Dulcicalothrix</taxon>
    </lineage>
</organism>
<dbReference type="FunFam" id="3.40.309.10:FF:000003">
    <property type="entry name" value="Aldehyde dehydrogenase"/>
    <property type="match status" value="1"/>
</dbReference>
<keyword evidence="10" id="KW-1185">Reference proteome</keyword>
<sequence>MIFQLSISDTIRKQRKFFQSGTTKDFAFRLVQLKALKQAIIQHQTDITHALLADLNRAEVETYGTEILLILSEIDYAIKNLKQWMQPQKLATNIQQLPASAHIYPEPLGIALIIGPWNYPFQLTLSPLVGAIAAGNCAIIKPSELASNCSKVIAEIITKSFASEYITVVEGGVDTSQQLLADKFDHIFFTGGTAIGKIVMEAAAKHLTPVTLELGGKSPCIVDADVNIECTAQRIIWGKFLNAGQTCVAPDYLLVNKNIKPQLLTALQKSIKEFYGDNPAKSPDYGRIINHKHFDRLVKFLQDGHICIGGESNKIECYIAPTVIDNISLTSAVMQSEIFGPILPIIEYGDIDKAITIINSQPKPLAVYLFSQDKKLQQRILQNTSSGGVCINDTVMQAAASGLPFGGVGDSGIGRYHGKTSFETFSHYKTVLQRSFLFDIKLRYAPYKGKLQWLKRIVGSNI</sequence>
<evidence type="ECO:0000313" key="9">
    <source>
        <dbReference type="EMBL" id="RUS94384.1"/>
    </source>
</evidence>
<gene>
    <name evidence="9" type="primary">aldH</name>
    <name evidence="9" type="ORF">DSM106972_093690</name>
</gene>
<comment type="similarity">
    <text evidence="1 4 7">Belongs to the aldehyde dehydrogenase family.</text>
</comment>
<dbReference type="Pfam" id="PF00171">
    <property type="entry name" value="Aldedh"/>
    <property type="match status" value="1"/>
</dbReference>
<dbReference type="RefSeq" id="WP_127087296.1">
    <property type="nucleotide sequence ID" value="NZ_RSCL01000049.1"/>
</dbReference>
<reference evidence="9" key="2">
    <citation type="journal article" date="2019" name="Genome Biol. Evol.">
        <title>Day and night: Metabolic profiles and evolutionary relationships of six axenic non-marine cyanobacteria.</title>
        <authorList>
            <person name="Will S.E."/>
            <person name="Henke P."/>
            <person name="Boedeker C."/>
            <person name="Huang S."/>
            <person name="Brinkmann H."/>
            <person name="Rohde M."/>
            <person name="Jarek M."/>
            <person name="Friedl T."/>
            <person name="Seufert S."/>
            <person name="Schumacher M."/>
            <person name="Overmann J."/>
            <person name="Neumann-Schaal M."/>
            <person name="Petersen J."/>
        </authorList>
    </citation>
    <scope>NUCLEOTIDE SEQUENCE [LARGE SCALE GENOMIC DNA]</scope>
    <source>
        <strain evidence="9">PCC 7102</strain>
    </source>
</reference>
<dbReference type="EMBL" id="RSCL01000049">
    <property type="protein sequence ID" value="RUS94384.1"/>
    <property type="molecule type" value="Genomic_DNA"/>
</dbReference>
<feature type="active site" evidence="5">
    <location>
        <position position="247"/>
    </location>
</feature>
<dbReference type="PANTHER" id="PTHR43570">
    <property type="entry name" value="ALDEHYDE DEHYDROGENASE"/>
    <property type="match status" value="1"/>
</dbReference>
<evidence type="ECO:0000256" key="1">
    <source>
        <dbReference type="ARBA" id="ARBA00009986"/>
    </source>
</evidence>
<dbReference type="PROSITE" id="PS00070">
    <property type="entry name" value="ALDEHYDE_DEHYDR_CYS"/>
    <property type="match status" value="1"/>
</dbReference>
<dbReference type="PIRSF" id="PIRSF036492">
    <property type="entry name" value="ALDH"/>
    <property type="match status" value="1"/>
</dbReference>
<dbReference type="InterPro" id="IPR015590">
    <property type="entry name" value="Aldehyde_DH_dom"/>
</dbReference>
<dbReference type="InterPro" id="IPR012394">
    <property type="entry name" value="Aldehyde_DH_NAD(P)"/>
</dbReference>
<dbReference type="GO" id="GO:0004029">
    <property type="term" value="F:aldehyde dehydrogenase (NAD+) activity"/>
    <property type="evidence" value="ECO:0007669"/>
    <property type="project" value="TreeGrafter"/>
</dbReference>
<dbReference type="InterPro" id="IPR016163">
    <property type="entry name" value="Ald_DH_C"/>
</dbReference>
<keyword evidence="3" id="KW-0520">NAD</keyword>
<name>A0A433UKQ3_9CYAN</name>
<dbReference type="CDD" id="cd07136">
    <property type="entry name" value="ALDH_YwdH-P39616"/>
    <property type="match status" value="1"/>
</dbReference>
<dbReference type="InterPro" id="IPR029510">
    <property type="entry name" value="Ald_DH_CS_GLU"/>
</dbReference>
<dbReference type="GO" id="GO:0006081">
    <property type="term" value="P:aldehyde metabolic process"/>
    <property type="evidence" value="ECO:0007669"/>
    <property type="project" value="InterPro"/>
</dbReference>
<dbReference type="PANTHER" id="PTHR43570:SF16">
    <property type="entry name" value="ALDEHYDE DEHYDROGENASE TYPE III, ISOFORM Q"/>
    <property type="match status" value="1"/>
</dbReference>
<dbReference type="InterPro" id="IPR016162">
    <property type="entry name" value="Ald_DH_N"/>
</dbReference>
<dbReference type="SUPFAM" id="SSF53720">
    <property type="entry name" value="ALDH-like"/>
    <property type="match status" value="1"/>
</dbReference>
<evidence type="ECO:0000313" key="10">
    <source>
        <dbReference type="Proteomes" id="UP000271624"/>
    </source>
</evidence>
<feature type="domain" description="Aldehyde dehydrogenase" evidence="8">
    <location>
        <begin position="16"/>
        <end position="431"/>
    </location>
</feature>
<feature type="active site" evidence="5 6">
    <location>
        <position position="213"/>
    </location>
</feature>
<dbReference type="PROSITE" id="PS00687">
    <property type="entry name" value="ALDEHYDE_DEHYDR_GLU"/>
    <property type="match status" value="1"/>
</dbReference>